<comment type="subcellular location">
    <subcellularLocation>
        <location evidence="1 14">Cell outer membrane</location>
        <topology evidence="1 14">Multi-pass membrane protein</topology>
    </subcellularLocation>
</comment>
<evidence type="ECO:0000313" key="21">
    <source>
        <dbReference type="Proteomes" id="UP000440694"/>
    </source>
</evidence>
<keyword evidence="12 20" id="KW-0675">Receptor</keyword>
<keyword evidence="9" id="KW-0406">Ion transport</keyword>
<feature type="chain" id="PRO_5026136643" evidence="17">
    <location>
        <begin position="25"/>
        <end position="755"/>
    </location>
</feature>
<evidence type="ECO:0000259" key="19">
    <source>
        <dbReference type="Pfam" id="PF07715"/>
    </source>
</evidence>
<evidence type="ECO:0000256" key="11">
    <source>
        <dbReference type="ARBA" id="ARBA00023136"/>
    </source>
</evidence>
<feature type="domain" description="TonB-dependent receptor plug" evidence="19">
    <location>
        <begin position="116"/>
        <end position="217"/>
    </location>
</feature>
<dbReference type="FunFam" id="2.40.170.20:FF:000005">
    <property type="entry name" value="TonB-dependent siderophore receptor"/>
    <property type="match status" value="1"/>
</dbReference>
<evidence type="ECO:0000256" key="9">
    <source>
        <dbReference type="ARBA" id="ARBA00023065"/>
    </source>
</evidence>
<evidence type="ECO:0000256" key="17">
    <source>
        <dbReference type="SAM" id="SignalP"/>
    </source>
</evidence>
<dbReference type="Pfam" id="PF00593">
    <property type="entry name" value="TonB_dep_Rec_b-barrel"/>
    <property type="match status" value="1"/>
</dbReference>
<sequence length="755" mass="83301">MYQLRILVVVACSVFLPFSPAVLAQTAGETPAAPTPALAPENSQLPPLVVEGDQAKKKAKKQSAKKSPVAAAPVASPQPAPPQKMPSDGSGETAYGPVDGLVATRTATGTKTDTPLIEIPQAISVVTRQQMDDRNVQNLNEALRYTAGVQAGDTADTTTESFSIRGFTTPYLSVYRDGLREMFRGFDSVTEPYGLERIEVLKGPASVLYGQGMPGGIVNLVTKRPTDIDLREVQFQAGSFDRYQAAFDFSGRASNTDNVLYRLTFLGRDSDTQVDYVPDDRVYLAPSLTFRSDSRDTTLTLLSSFQRDDTSFLDGLPAMGTVLFNPNGKIPVSRFTGEPAWSDFERTSYTAGYIFDTQVTDAFSLHQIARFASSSYDRHQIQNRGLQADQQTIARRARLGFQESERFAVDSRAQYKFDAGFMKHDVIAGIDYSKAYFKTNMYQGAIDGLNIFNPVYGAPVTTPDLLFDDQETADQTGLYVQDQMKLWNSLNIVGGVRKDWASDRLRDKIGDTATEQKDDAVTYRLGAIYDTPMGLAPYVSYAESFTPVSGTDRLGSLFQPETGVQYEAGLKYQPVGSRTSITFAAFDLTRSNVLTPDPVDIDFLIQTGEIRTKGIEVEGLGNLTEEITFIATYTYNDAEVTKSNDVDLGKRPTTVPAHMASFWGNYEFKNGPFDGLSFGAGVRYVGDTPGDMLNTFYVPSYTLWDTAIRYEFQDMLFAINANNVFDEEFVSVCYSEGSCYYGNRRSVIGSVTYKW</sequence>
<keyword evidence="21" id="KW-1185">Reference proteome</keyword>
<dbReference type="InterPro" id="IPR037066">
    <property type="entry name" value="Plug_dom_sf"/>
</dbReference>
<evidence type="ECO:0000313" key="20">
    <source>
        <dbReference type="EMBL" id="MTD95498.1"/>
    </source>
</evidence>
<keyword evidence="13 14" id="KW-0998">Cell outer membrane</keyword>
<dbReference type="GO" id="GO:0009279">
    <property type="term" value="C:cell outer membrane"/>
    <property type="evidence" value="ECO:0007669"/>
    <property type="project" value="UniProtKB-SubCell"/>
</dbReference>
<keyword evidence="10 15" id="KW-0798">TonB box</keyword>
<evidence type="ECO:0000256" key="2">
    <source>
        <dbReference type="ARBA" id="ARBA00009810"/>
    </source>
</evidence>
<feature type="region of interest" description="Disordered" evidence="16">
    <location>
        <begin position="53"/>
        <end position="97"/>
    </location>
</feature>
<dbReference type="InterPro" id="IPR039426">
    <property type="entry name" value="TonB-dep_rcpt-like"/>
</dbReference>
<dbReference type="FunFam" id="2.170.130.10:FF:000001">
    <property type="entry name" value="Catecholate siderophore TonB-dependent receptor"/>
    <property type="match status" value="1"/>
</dbReference>
<dbReference type="CDD" id="cd01347">
    <property type="entry name" value="ligand_gated_channel"/>
    <property type="match status" value="1"/>
</dbReference>
<evidence type="ECO:0000256" key="8">
    <source>
        <dbReference type="ARBA" id="ARBA00023004"/>
    </source>
</evidence>
<dbReference type="GO" id="GO:0015891">
    <property type="term" value="P:siderophore transport"/>
    <property type="evidence" value="ECO:0007669"/>
    <property type="project" value="InterPro"/>
</dbReference>
<evidence type="ECO:0000256" key="3">
    <source>
        <dbReference type="ARBA" id="ARBA00022448"/>
    </source>
</evidence>
<gene>
    <name evidence="20" type="ORF">GIW81_14255</name>
</gene>
<evidence type="ECO:0000256" key="14">
    <source>
        <dbReference type="PROSITE-ProRule" id="PRU01360"/>
    </source>
</evidence>
<dbReference type="Pfam" id="PF07715">
    <property type="entry name" value="Plug"/>
    <property type="match status" value="1"/>
</dbReference>
<keyword evidence="4 14" id="KW-1134">Transmembrane beta strand</keyword>
<dbReference type="SUPFAM" id="SSF56935">
    <property type="entry name" value="Porins"/>
    <property type="match status" value="1"/>
</dbReference>
<dbReference type="PROSITE" id="PS52016">
    <property type="entry name" value="TONB_DEPENDENT_REC_3"/>
    <property type="match status" value="1"/>
</dbReference>
<protein>
    <submittedName>
        <fullName evidence="20">TonB-dependent siderophore receptor</fullName>
    </submittedName>
</protein>
<feature type="signal peptide" evidence="17">
    <location>
        <begin position="1"/>
        <end position="24"/>
    </location>
</feature>
<comment type="similarity">
    <text evidence="2 14 15">Belongs to the TonB-dependent receptor family.</text>
</comment>
<dbReference type="InterPro" id="IPR010105">
    <property type="entry name" value="TonB_sidphr_rcpt"/>
</dbReference>
<keyword evidence="5" id="KW-0410">Iron transport</keyword>
<dbReference type="InterPro" id="IPR000531">
    <property type="entry name" value="Beta-barrel_TonB"/>
</dbReference>
<evidence type="ECO:0000256" key="10">
    <source>
        <dbReference type="ARBA" id="ARBA00023077"/>
    </source>
</evidence>
<dbReference type="Proteomes" id="UP000440694">
    <property type="component" value="Unassembled WGS sequence"/>
</dbReference>
<evidence type="ECO:0000256" key="16">
    <source>
        <dbReference type="SAM" id="MobiDB-lite"/>
    </source>
</evidence>
<dbReference type="PANTHER" id="PTHR32552">
    <property type="entry name" value="FERRICHROME IRON RECEPTOR-RELATED"/>
    <property type="match status" value="1"/>
</dbReference>
<dbReference type="EMBL" id="WMBQ01000002">
    <property type="protein sequence ID" value="MTD95498.1"/>
    <property type="molecule type" value="Genomic_DNA"/>
</dbReference>
<organism evidence="20 21">
    <name type="scientific">Hyphomicrobium album</name>
    <dbReference type="NCBI Taxonomy" id="2665159"/>
    <lineage>
        <taxon>Bacteria</taxon>
        <taxon>Pseudomonadati</taxon>
        <taxon>Pseudomonadota</taxon>
        <taxon>Alphaproteobacteria</taxon>
        <taxon>Hyphomicrobiales</taxon>
        <taxon>Hyphomicrobiaceae</taxon>
        <taxon>Hyphomicrobium</taxon>
    </lineage>
</organism>
<dbReference type="InterPro" id="IPR036942">
    <property type="entry name" value="Beta-barrel_TonB_sf"/>
</dbReference>
<evidence type="ECO:0000256" key="7">
    <source>
        <dbReference type="ARBA" id="ARBA00022729"/>
    </source>
</evidence>
<feature type="domain" description="TonB-dependent receptor-like beta-barrel" evidence="18">
    <location>
        <begin position="292"/>
        <end position="724"/>
    </location>
</feature>
<comment type="caution">
    <text evidence="20">The sequence shown here is derived from an EMBL/GenBank/DDBJ whole genome shotgun (WGS) entry which is preliminary data.</text>
</comment>
<evidence type="ECO:0000256" key="15">
    <source>
        <dbReference type="RuleBase" id="RU003357"/>
    </source>
</evidence>
<evidence type="ECO:0000256" key="4">
    <source>
        <dbReference type="ARBA" id="ARBA00022452"/>
    </source>
</evidence>
<dbReference type="GO" id="GO:0015344">
    <property type="term" value="F:siderophore uptake transmembrane transporter activity"/>
    <property type="evidence" value="ECO:0007669"/>
    <property type="project" value="TreeGrafter"/>
</dbReference>
<dbReference type="RefSeq" id="WP_154740037.1">
    <property type="nucleotide sequence ID" value="NZ_WMBQ01000002.1"/>
</dbReference>
<evidence type="ECO:0000256" key="5">
    <source>
        <dbReference type="ARBA" id="ARBA00022496"/>
    </source>
</evidence>
<keyword evidence="3 14" id="KW-0813">Transport</keyword>
<keyword evidence="7 17" id="KW-0732">Signal</keyword>
<reference evidence="20 21" key="1">
    <citation type="submission" date="2019-11" db="EMBL/GenBank/DDBJ databases">
        <title>Identification of a novel strain.</title>
        <authorList>
            <person name="Xu Q."/>
            <person name="Wang G."/>
        </authorList>
    </citation>
    <scope>NUCLEOTIDE SEQUENCE [LARGE SCALE GENOMIC DNA]</scope>
    <source>
        <strain evidence="21">xq</strain>
    </source>
</reference>
<proteinExistence type="inferred from homology"/>
<evidence type="ECO:0000256" key="6">
    <source>
        <dbReference type="ARBA" id="ARBA00022692"/>
    </source>
</evidence>
<feature type="compositionally biased region" description="Low complexity" evidence="16">
    <location>
        <begin position="65"/>
        <end position="75"/>
    </location>
</feature>
<accession>A0A6I3KM99</accession>
<keyword evidence="11 14" id="KW-0472">Membrane</keyword>
<dbReference type="AlphaFoldDB" id="A0A6I3KM99"/>
<evidence type="ECO:0000256" key="13">
    <source>
        <dbReference type="ARBA" id="ARBA00023237"/>
    </source>
</evidence>
<keyword evidence="6 14" id="KW-0812">Transmembrane</keyword>
<evidence type="ECO:0000259" key="18">
    <source>
        <dbReference type="Pfam" id="PF00593"/>
    </source>
</evidence>
<dbReference type="NCBIfam" id="TIGR01783">
    <property type="entry name" value="TonB-siderophor"/>
    <property type="match status" value="1"/>
</dbReference>
<dbReference type="Gene3D" id="2.170.130.10">
    <property type="entry name" value="TonB-dependent receptor, plug domain"/>
    <property type="match status" value="1"/>
</dbReference>
<keyword evidence="8" id="KW-0408">Iron</keyword>
<evidence type="ECO:0000256" key="12">
    <source>
        <dbReference type="ARBA" id="ARBA00023170"/>
    </source>
</evidence>
<dbReference type="GO" id="GO:0038023">
    <property type="term" value="F:signaling receptor activity"/>
    <property type="evidence" value="ECO:0007669"/>
    <property type="project" value="InterPro"/>
</dbReference>
<dbReference type="PANTHER" id="PTHR32552:SF68">
    <property type="entry name" value="FERRICHROME OUTER MEMBRANE TRANSPORTER_PHAGE RECEPTOR"/>
    <property type="match status" value="1"/>
</dbReference>
<dbReference type="InterPro" id="IPR012910">
    <property type="entry name" value="Plug_dom"/>
</dbReference>
<name>A0A6I3KM99_9HYPH</name>
<dbReference type="Gene3D" id="2.40.170.20">
    <property type="entry name" value="TonB-dependent receptor, beta-barrel domain"/>
    <property type="match status" value="1"/>
</dbReference>
<evidence type="ECO:0000256" key="1">
    <source>
        <dbReference type="ARBA" id="ARBA00004571"/>
    </source>
</evidence>